<protein>
    <submittedName>
        <fullName evidence="3">G_PROTEIN_RECEP_F1_2 domain-containing protein</fullName>
    </submittedName>
</protein>
<dbReference type="WBParaSite" id="SVE_0083800.1">
    <property type="protein sequence ID" value="SVE_0083800.1"/>
    <property type="gene ID" value="SVE_0083800"/>
</dbReference>
<evidence type="ECO:0000313" key="2">
    <source>
        <dbReference type="Proteomes" id="UP000035680"/>
    </source>
</evidence>
<keyword evidence="1" id="KW-0472">Membrane</keyword>
<keyword evidence="1" id="KW-0812">Transmembrane</keyword>
<feature type="transmembrane region" description="Helical" evidence="1">
    <location>
        <begin position="90"/>
        <end position="123"/>
    </location>
</feature>
<organism evidence="2 3">
    <name type="scientific">Strongyloides venezuelensis</name>
    <name type="common">Threadworm</name>
    <dbReference type="NCBI Taxonomy" id="75913"/>
    <lineage>
        <taxon>Eukaryota</taxon>
        <taxon>Metazoa</taxon>
        <taxon>Ecdysozoa</taxon>
        <taxon>Nematoda</taxon>
        <taxon>Chromadorea</taxon>
        <taxon>Rhabditida</taxon>
        <taxon>Tylenchina</taxon>
        <taxon>Panagrolaimomorpha</taxon>
        <taxon>Strongyloidoidea</taxon>
        <taxon>Strongyloididae</taxon>
        <taxon>Strongyloides</taxon>
    </lineage>
</organism>
<dbReference type="Proteomes" id="UP000035680">
    <property type="component" value="Unassembled WGS sequence"/>
</dbReference>
<feature type="transmembrane region" description="Helical" evidence="1">
    <location>
        <begin position="250"/>
        <end position="276"/>
    </location>
</feature>
<name>A0A0K0EWD8_STRVS</name>
<dbReference type="AlphaFoldDB" id="A0A0K0EWD8"/>
<evidence type="ECO:0000256" key="1">
    <source>
        <dbReference type="SAM" id="Phobius"/>
    </source>
</evidence>
<feature type="transmembrane region" description="Helical" evidence="1">
    <location>
        <begin position="49"/>
        <end position="70"/>
    </location>
</feature>
<accession>A0A0K0EWD8</accession>
<sequence>MCSVEGQILILDIHKYSTYVVEVFGLIFNFLVIHLLNTDNKSTKTSYKVCVIMHCIMDIGLGFFHLIGIFQVEAVGTTTFMTLAGVMQYINVYLAHTWCFTITNFLFTCSIFCGSITIIYRYLVVVKRKTLETKVVISMAIPIILTAGVSASQYVTSFGELPKEEYQALKKLLNTKIWARDKVYGEDFIALTTPITRKTGSFYSYFTIATFIIVAAIIIIFSILISIHLKGNRSNMTKSTLKLEKQIQTTLLIQALFPIGLGYVPNILPSIMLMFSVPFQCYIIFVGVCITYIPLINPCILLFLTPQYRNRMFNCFRKREQFVGAKTTTFIKNSKVIK</sequence>
<proteinExistence type="predicted"/>
<dbReference type="STRING" id="75913.A0A0K0EWD8"/>
<dbReference type="PANTHER" id="PTHR45907:SF16">
    <property type="entry name" value="SERPENTINE RECEPTOR, CLASS J"/>
    <property type="match status" value="1"/>
</dbReference>
<dbReference type="Pfam" id="PF10326">
    <property type="entry name" value="7TM_GPCR_Str"/>
    <property type="match status" value="1"/>
</dbReference>
<evidence type="ECO:0000313" key="3">
    <source>
        <dbReference type="WBParaSite" id="SVE_0083800.1"/>
    </source>
</evidence>
<dbReference type="InterPro" id="IPR019423">
    <property type="entry name" value="7TM_GPCR_serpentine_rcpt_Srj"/>
</dbReference>
<keyword evidence="2" id="KW-1185">Reference proteome</keyword>
<feature type="transmembrane region" description="Helical" evidence="1">
    <location>
        <begin position="282"/>
        <end position="304"/>
    </location>
</feature>
<dbReference type="Gene3D" id="1.20.1070.10">
    <property type="entry name" value="Rhodopsin 7-helix transmembrane proteins"/>
    <property type="match status" value="1"/>
</dbReference>
<reference evidence="3" key="2">
    <citation type="submission" date="2015-08" db="UniProtKB">
        <authorList>
            <consortium name="WormBaseParasite"/>
        </authorList>
    </citation>
    <scope>IDENTIFICATION</scope>
</reference>
<feature type="transmembrane region" description="Helical" evidence="1">
    <location>
        <begin position="202"/>
        <end position="229"/>
    </location>
</feature>
<dbReference type="InterPro" id="IPR019428">
    <property type="entry name" value="7TM_GPCR_serpentine_rcpt_Str"/>
</dbReference>
<reference evidence="2" key="1">
    <citation type="submission" date="2014-07" db="EMBL/GenBank/DDBJ databases">
        <authorList>
            <person name="Martin A.A"/>
            <person name="De Silva N."/>
        </authorList>
    </citation>
    <scope>NUCLEOTIDE SEQUENCE</scope>
</reference>
<feature type="transmembrane region" description="Helical" evidence="1">
    <location>
        <begin position="16"/>
        <end position="37"/>
    </location>
</feature>
<dbReference type="PANTHER" id="PTHR45907">
    <property type="entry name" value="SERPENTINE RECEPTOR, CLASS J"/>
    <property type="match status" value="1"/>
</dbReference>
<dbReference type="SUPFAM" id="SSF81321">
    <property type="entry name" value="Family A G protein-coupled receptor-like"/>
    <property type="match status" value="1"/>
</dbReference>
<keyword evidence="1" id="KW-1133">Transmembrane helix</keyword>
<feature type="transmembrane region" description="Helical" evidence="1">
    <location>
        <begin position="135"/>
        <end position="155"/>
    </location>
</feature>